<feature type="transmembrane region" description="Helical" evidence="1">
    <location>
        <begin position="352"/>
        <end position="371"/>
    </location>
</feature>
<evidence type="ECO:0008006" key="4">
    <source>
        <dbReference type="Google" id="ProtNLM"/>
    </source>
</evidence>
<organism evidence="2 3">
    <name type="scientific">Algibacter lectus</name>
    <dbReference type="NCBI Taxonomy" id="221126"/>
    <lineage>
        <taxon>Bacteria</taxon>
        <taxon>Pseudomonadati</taxon>
        <taxon>Bacteroidota</taxon>
        <taxon>Flavobacteriia</taxon>
        <taxon>Flavobacteriales</taxon>
        <taxon>Flavobacteriaceae</taxon>
        <taxon>Algibacter</taxon>
    </lineage>
</organism>
<gene>
    <name evidence="2" type="ORF">JCM19300_1953</name>
</gene>
<keyword evidence="1" id="KW-0812">Transmembrane</keyword>
<dbReference type="SUPFAM" id="SSF141571">
    <property type="entry name" value="Pentapeptide repeat-like"/>
    <property type="match status" value="1"/>
</dbReference>
<dbReference type="EMBL" id="BBNQ01000012">
    <property type="protein sequence ID" value="GAL63604.1"/>
    <property type="molecule type" value="Genomic_DNA"/>
</dbReference>
<dbReference type="RefSeq" id="WP_152596585.1">
    <property type="nucleotide sequence ID" value="NZ_BBNQ01000012.1"/>
</dbReference>
<evidence type="ECO:0000256" key="1">
    <source>
        <dbReference type="SAM" id="Phobius"/>
    </source>
</evidence>
<keyword evidence="1" id="KW-0472">Membrane</keyword>
<dbReference type="AlphaFoldDB" id="A0A090VJT1"/>
<comment type="caution">
    <text evidence="2">The sequence shown here is derived from an EMBL/GenBank/DDBJ whole genome shotgun (WGS) entry which is preliminary data.</text>
</comment>
<sequence>MERRVAKNIDELFDYWKTDIVTETIKLADGFSEEMSHDNGFVNIDVDFNLNLPFSSGFSNNMIDELRQNSLKLCFKNCVFLKDVYIGKMNIDLEFIENCKFNTSLKSNGNLNNLTFANCLIRDINFEDANFGGEEVKNDQKGKVRFRNCDIFNTNFRNTTFNSITDFWSSTFHKPVTFYKTDFRDVVVFSAVNFKENVLFTYTLIEKLMILRGAYPEKGFDLSLAIISGKLSVFDLKFDDYNSYSKIYKDLDKELTDNVSFQRAYEIVYEKAVSKNHNIPIENKRETYRILKNQLESQKNYIDSIPFRVMENKTLLKESYIKLVNGNNVTRSISDIIVLSLNAISNWFGSSYIIGLLFTVCIAGFFFSLSLNHIGNYVFSLTFSDWEWQYFVQFLNPTHRFDYMKLVDTNPRQWFFIWDFLGRIFVGYGIYQTITAFRKYK</sequence>
<dbReference type="Gene3D" id="2.160.20.80">
    <property type="entry name" value="E3 ubiquitin-protein ligase SopA"/>
    <property type="match status" value="1"/>
</dbReference>
<dbReference type="Proteomes" id="UP000029644">
    <property type="component" value="Unassembled WGS sequence"/>
</dbReference>
<evidence type="ECO:0000313" key="2">
    <source>
        <dbReference type="EMBL" id="GAL63604.1"/>
    </source>
</evidence>
<reference evidence="2 3" key="1">
    <citation type="journal article" date="2014" name="Genome Announc.">
        <title>Draft Genome Sequences of Marine Flavobacterium Algibacter lectus Strains SS8 and NR4.</title>
        <authorList>
            <person name="Takatani N."/>
            <person name="Nakanishi M."/>
            <person name="Meirelles P."/>
            <person name="Mino S."/>
            <person name="Suda W."/>
            <person name="Oshima K."/>
            <person name="Hattori M."/>
            <person name="Ohkuma M."/>
            <person name="Hosokawa M."/>
            <person name="Miyashita K."/>
            <person name="Thompson F.L."/>
            <person name="Niwa A."/>
            <person name="Sawabe T."/>
            <person name="Sawabe T."/>
        </authorList>
    </citation>
    <scope>NUCLEOTIDE SEQUENCE [LARGE SCALE GENOMIC DNA]</scope>
    <source>
        <strain evidence="2 3">JCM 19300</strain>
    </source>
</reference>
<accession>A0A090VJT1</accession>
<name>A0A090VJT1_9FLAO</name>
<keyword evidence="1" id="KW-1133">Transmembrane helix</keyword>
<evidence type="ECO:0000313" key="3">
    <source>
        <dbReference type="Proteomes" id="UP000029644"/>
    </source>
</evidence>
<dbReference type="OrthoDB" id="1122808at2"/>
<feature type="transmembrane region" description="Helical" evidence="1">
    <location>
        <begin position="413"/>
        <end position="431"/>
    </location>
</feature>
<protein>
    <recommendedName>
        <fullName evidence="4">Pentapeptide repeat-containing protein</fullName>
    </recommendedName>
</protein>
<proteinExistence type="predicted"/>